<feature type="domain" description="HTH tetR-type" evidence="6">
    <location>
        <begin position="21"/>
        <end position="81"/>
    </location>
</feature>
<dbReference type="PANTHER" id="PTHR47506:SF3">
    <property type="entry name" value="HTH-TYPE TRANSCRIPTIONAL REGULATOR LMRA"/>
    <property type="match status" value="1"/>
</dbReference>
<proteinExistence type="predicted"/>
<keyword evidence="1" id="KW-0805">Transcription regulation</keyword>
<evidence type="ECO:0000313" key="8">
    <source>
        <dbReference type="Proteomes" id="UP000230161"/>
    </source>
</evidence>
<evidence type="ECO:0000313" key="7">
    <source>
        <dbReference type="EMBL" id="PJJ61376.1"/>
    </source>
</evidence>
<feature type="DNA-binding region" description="H-T-H motif" evidence="4">
    <location>
        <begin position="44"/>
        <end position="63"/>
    </location>
</feature>
<dbReference type="RefSeq" id="WP_100345134.1">
    <property type="nucleotide sequence ID" value="NZ_PGFB01000004.1"/>
</dbReference>
<keyword evidence="8" id="KW-1185">Reference proteome</keyword>
<keyword evidence="3" id="KW-0804">Transcription</keyword>
<dbReference type="EMBL" id="PGFB01000004">
    <property type="protein sequence ID" value="PJJ61376.1"/>
    <property type="molecule type" value="Genomic_DNA"/>
</dbReference>
<dbReference type="SUPFAM" id="SSF46689">
    <property type="entry name" value="Homeodomain-like"/>
    <property type="match status" value="1"/>
</dbReference>
<feature type="compositionally biased region" description="Basic and acidic residues" evidence="5">
    <location>
        <begin position="1"/>
        <end position="12"/>
    </location>
</feature>
<evidence type="ECO:0000256" key="5">
    <source>
        <dbReference type="SAM" id="MobiDB-lite"/>
    </source>
</evidence>
<reference evidence="7 8" key="1">
    <citation type="submission" date="2017-11" db="EMBL/GenBank/DDBJ databases">
        <title>Genomic Encyclopedia of Archaeal and Bacterial Type Strains, Phase II (KMG-II): From Individual Species to Whole Genera.</title>
        <authorList>
            <person name="Goeker M."/>
        </authorList>
    </citation>
    <scope>NUCLEOTIDE SEQUENCE [LARGE SCALE GENOMIC DNA]</scope>
    <source>
        <strain evidence="7 8">DSM 25625</strain>
    </source>
</reference>
<evidence type="ECO:0000256" key="2">
    <source>
        <dbReference type="ARBA" id="ARBA00023125"/>
    </source>
</evidence>
<dbReference type="PANTHER" id="PTHR47506">
    <property type="entry name" value="TRANSCRIPTIONAL REGULATORY PROTEIN"/>
    <property type="match status" value="1"/>
</dbReference>
<dbReference type="Gene3D" id="1.10.357.10">
    <property type="entry name" value="Tetracycline Repressor, domain 2"/>
    <property type="match status" value="1"/>
</dbReference>
<accession>A0A2M9BTV4</accession>
<sequence>MRAERTSAERGSAKALTPKGEATRRRIVDGAARVIRSRGVAHTSLDDVREATATSKSQLFHYFPEGKDQLLLAVAAHEADRVLDDQRPALDALDDWPTWIVWRDIVIERYRQQGRTCPLSVLVTQLGREVPEVQSIIVHLFERWQGAIERGILSMQAAGSMPASVDAASAARALLAGIQGGVVIMLATGSVEHLESAIDHSLDALRVAP</sequence>
<organism evidence="7 8">
    <name type="scientific">Compostimonas suwonensis</name>
    <dbReference type="NCBI Taxonomy" id="1048394"/>
    <lineage>
        <taxon>Bacteria</taxon>
        <taxon>Bacillati</taxon>
        <taxon>Actinomycetota</taxon>
        <taxon>Actinomycetes</taxon>
        <taxon>Micrococcales</taxon>
        <taxon>Microbacteriaceae</taxon>
        <taxon>Compostimonas</taxon>
    </lineage>
</organism>
<dbReference type="SUPFAM" id="SSF48498">
    <property type="entry name" value="Tetracyclin repressor-like, C-terminal domain"/>
    <property type="match status" value="1"/>
</dbReference>
<evidence type="ECO:0000256" key="3">
    <source>
        <dbReference type="ARBA" id="ARBA00023163"/>
    </source>
</evidence>
<protein>
    <submittedName>
        <fullName evidence="7">AcrR family transcriptional regulator</fullName>
    </submittedName>
</protein>
<evidence type="ECO:0000256" key="1">
    <source>
        <dbReference type="ARBA" id="ARBA00023015"/>
    </source>
</evidence>
<keyword evidence="2 4" id="KW-0238">DNA-binding</keyword>
<dbReference type="InterPro" id="IPR009057">
    <property type="entry name" value="Homeodomain-like_sf"/>
</dbReference>
<dbReference type="Proteomes" id="UP000230161">
    <property type="component" value="Unassembled WGS sequence"/>
</dbReference>
<name>A0A2M9BTV4_9MICO</name>
<dbReference type="AlphaFoldDB" id="A0A2M9BTV4"/>
<dbReference type="PROSITE" id="PS50977">
    <property type="entry name" value="HTH_TETR_2"/>
    <property type="match status" value="1"/>
</dbReference>
<evidence type="ECO:0000256" key="4">
    <source>
        <dbReference type="PROSITE-ProRule" id="PRU00335"/>
    </source>
</evidence>
<comment type="caution">
    <text evidence="7">The sequence shown here is derived from an EMBL/GenBank/DDBJ whole genome shotgun (WGS) entry which is preliminary data.</text>
</comment>
<dbReference type="InterPro" id="IPR001647">
    <property type="entry name" value="HTH_TetR"/>
</dbReference>
<dbReference type="InterPro" id="IPR011075">
    <property type="entry name" value="TetR_C"/>
</dbReference>
<dbReference type="GO" id="GO:0003677">
    <property type="term" value="F:DNA binding"/>
    <property type="evidence" value="ECO:0007669"/>
    <property type="project" value="UniProtKB-UniRule"/>
</dbReference>
<dbReference type="InterPro" id="IPR036271">
    <property type="entry name" value="Tet_transcr_reg_TetR-rel_C_sf"/>
</dbReference>
<feature type="region of interest" description="Disordered" evidence="5">
    <location>
        <begin position="1"/>
        <end position="21"/>
    </location>
</feature>
<dbReference type="OrthoDB" id="4567939at2"/>
<dbReference type="Pfam" id="PF16925">
    <property type="entry name" value="TetR_C_13"/>
    <property type="match status" value="1"/>
</dbReference>
<evidence type="ECO:0000259" key="6">
    <source>
        <dbReference type="PROSITE" id="PS50977"/>
    </source>
</evidence>
<dbReference type="Pfam" id="PF00440">
    <property type="entry name" value="TetR_N"/>
    <property type="match status" value="1"/>
</dbReference>
<gene>
    <name evidence="7" type="ORF">CLV54_2321</name>
</gene>